<evidence type="ECO:0000256" key="2">
    <source>
        <dbReference type="PROSITE-ProRule" id="PRU00626"/>
    </source>
</evidence>
<dbReference type="InterPro" id="IPR001890">
    <property type="entry name" value="RNA-binding_CRM"/>
</dbReference>
<evidence type="ECO:0000313" key="5">
    <source>
        <dbReference type="Proteomes" id="UP000184386"/>
    </source>
</evidence>
<dbReference type="Proteomes" id="UP000184386">
    <property type="component" value="Unassembled WGS sequence"/>
</dbReference>
<dbReference type="RefSeq" id="WP_073271953.1">
    <property type="nucleotide sequence ID" value="NZ_FRAC01000006.1"/>
</dbReference>
<dbReference type="PROSITE" id="PS51295">
    <property type="entry name" value="CRM"/>
    <property type="match status" value="1"/>
</dbReference>
<keyword evidence="5" id="KW-1185">Reference proteome</keyword>
<feature type="domain" description="CRM" evidence="3">
    <location>
        <begin position="1"/>
        <end position="95"/>
    </location>
</feature>
<protein>
    <submittedName>
        <fullName evidence="4">RNA-binding protein</fullName>
    </submittedName>
</protein>
<dbReference type="SMART" id="SM01103">
    <property type="entry name" value="CRS1_YhbY"/>
    <property type="match status" value="1"/>
</dbReference>
<dbReference type="SUPFAM" id="SSF75471">
    <property type="entry name" value="YhbY-like"/>
    <property type="match status" value="1"/>
</dbReference>
<dbReference type="PANTHER" id="PTHR40065">
    <property type="entry name" value="RNA-BINDING PROTEIN YHBY"/>
    <property type="match status" value="1"/>
</dbReference>
<dbReference type="PANTHER" id="PTHR40065:SF3">
    <property type="entry name" value="RNA-BINDING PROTEIN YHBY"/>
    <property type="match status" value="1"/>
</dbReference>
<dbReference type="AlphaFoldDB" id="A0A1M6JS68"/>
<evidence type="ECO:0000313" key="4">
    <source>
        <dbReference type="EMBL" id="SHJ49462.1"/>
    </source>
</evidence>
<dbReference type="GO" id="GO:0003723">
    <property type="term" value="F:RNA binding"/>
    <property type="evidence" value="ECO:0007669"/>
    <property type="project" value="UniProtKB-UniRule"/>
</dbReference>
<dbReference type="EMBL" id="FRAC01000006">
    <property type="protein sequence ID" value="SHJ49462.1"/>
    <property type="molecule type" value="Genomic_DNA"/>
</dbReference>
<dbReference type="InterPro" id="IPR051925">
    <property type="entry name" value="RNA-binding_domain"/>
</dbReference>
<dbReference type="InterPro" id="IPR017924">
    <property type="entry name" value="RNA-binding_YhbY"/>
</dbReference>
<reference evidence="4 5" key="1">
    <citation type="submission" date="2016-11" db="EMBL/GenBank/DDBJ databases">
        <authorList>
            <person name="Jaros S."/>
            <person name="Januszkiewicz K."/>
            <person name="Wedrychowicz H."/>
        </authorList>
    </citation>
    <scope>NUCLEOTIDE SEQUENCE [LARGE SCALE GENOMIC DNA]</scope>
    <source>
        <strain evidence="4 5">DSM 15929</strain>
    </source>
</reference>
<dbReference type="Pfam" id="PF01985">
    <property type="entry name" value="CRS1_YhbY"/>
    <property type="match status" value="1"/>
</dbReference>
<dbReference type="InterPro" id="IPR035920">
    <property type="entry name" value="YhbY-like_sf"/>
</dbReference>
<gene>
    <name evidence="4" type="ORF">SAMN02745136_00183</name>
</gene>
<keyword evidence="1 2" id="KW-0694">RNA-binding</keyword>
<sequence>MTSKQRAYLKGLAMNIEPIYQVGKASLTPELTQGLEEALESRELIKVTVLKNCLDDPTEIARTVAERTHSEVVQVIGKKFVLYRESKTRKKIELPKETLSKGNK</sequence>
<dbReference type="NCBIfam" id="TIGR00253">
    <property type="entry name" value="RNA_bind_YhbY"/>
    <property type="match status" value="1"/>
</dbReference>
<dbReference type="OrthoDB" id="9797519at2"/>
<proteinExistence type="predicted"/>
<evidence type="ECO:0000256" key="1">
    <source>
        <dbReference type="ARBA" id="ARBA00022884"/>
    </source>
</evidence>
<dbReference type="STRING" id="1121322.SAMN02745136_00183"/>
<name>A0A1M6JS68_9FIRM</name>
<evidence type="ECO:0000259" key="3">
    <source>
        <dbReference type="PROSITE" id="PS51295"/>
    </source>
</evidence>
<organism evidence="4 5">
    <name type="scientific">Anaerocolumna jejuensis DSM 15929</name>
    <dbReference type="NCBI Taxonomy" id="1121322"/>
    <lineage>
        <taxon>Bacteria</taxon>
        <taxon>Bacillati</taxon>
        <taxon>Bacillota</taxon>
        <taxon>Clostridia</taxon>
        <taxon>Lachnospirales</taxon>
        <taxon>Lachnospiraceae</taxon>
        <taxon>Anaerocolumna</taxon>
    </lineage>
</organism>
<dbReference type="Gene3D" id="3.30.110.60">
    <property type="entry name" value="YhbY-like"/>
    <property type="match status" value="1"/>
</dbReference>
<accession>A0A1M6JS68</accession>